<dbReference type="EMBL" id="MF630921">
    <property type="protein sequence ID" value="ATI17000.1"/>
    <property type="molecule type" value="Genomic_DNA"/>
</dbReference>
<protein>
    <submittedName>
        <fullName evidence="1">Uncharacterized protein</fullName>
    </submittedName>
</protein>
<dbReference type="GeneID" id="55003942"/>
<dbReference type="KEGG" id="vg:55003942"/>
<accession>A0A384WW67</accession>
<name>A0A384WW67_9CAUD</name>
<dbReference type="Proteomes" id="UP000275089">
    <property type="component" value="Segment"/>
</dbReference>
<proteinExistence type="predicted"/>
<dbReference type="RefSeq" id="YP_009812869.1">
    <property type="nucleotide sequence ID" value="NC_048071.1"/>
</dbReference>
<evidence type="ECO:0000313" key="1">
    <source>
        <dbReference type="EMBL" id="ATI17000.1"/>
    </source>
</evidence>
<keyword evidence="2" id="KW-1185">Reference proteome</keyword>
<reference evidence="1 2" key="1">
    <citation type="submission" date="2017-08" db="EMBL/GenBank/DDBJ databases">
        <title>Genomic analysis reveals CRISPR-Cas mediated host-pathogen interaction between enterotoxigenic Escherichia coli and phages.</title>
        <authorList>
            <person name="Chakraborty S."/>
            <person name="Begum Y.A."/>
            <person name="Qadri F."/>
            <person name="Camilli A."/>
        </authorList>
    </citation>
    <scope>NUCLEOTIDE SEQUENCE [LARGE SCALE GENOMIC DNA]</scope>
</reference>
<sequence length="71" mass="8142">MSTDGKGTLRTWHGYTTNCRLRLGPWRLQKIYVGLLNLLCVRWVSSITLNASLIPKVRLDQRGRSVTSGYY</sequence>
<evidence type="ECO:0000313" key="2">
    <source>
        <dbReference type="Proteomes" id="UP000275089"/>
    </source>
</evidence>
<organism evidence="1 2">
    <name type="scientific">Escherichia phage IMM-002</name>
    <dbReference type="NCBI Taxonomy" id="2041760"/>
    <lineage>
        <taxon>Viruses</taxon>
        <taxon>Duplodnaviria</taxon>
        <taxon>Heunggongvirae</taxon>
        <taxon>Uroviricota</taxon>
        <taxon>Caudoviricetes</taxon>
        <taxon>Autographivirales</taxon>
        <taxon>Autotranscriptaviridae</taxon>
        <taxon>Studiervirinae</taxon>
        <taxon>Kayfunavirus</taxon>
        <taxon>Kayfunavirus IMM002</taxon>
    </lineage>
</organism>